<dbReference type="PaxDb" id="5476-C4YPJ3"/>
<dbReference type="AlphaFoldDB" id="C4YPJ3"/>
<keyword evidence="1" id="KW-0472">Membrane</keyword>
<accession>C4YPJ3</accession>
<evidence type="ECO:0000256" key="1">
    <source>
        <dbReference type="SAM" id="Phobius"/>
    </source>
</evidence>
<feature type="transmembrane region" description="Helical" evidence="1">
    <location>
        <begin position="21"/>
        <end position="41"/>
    </location>
</feature>
<organism evidence="2 3">
    <name type="scientific">Candida albicans (strain WO-1)</name>
    <name type="common">Yeast</name>
    <dbReference type="NCBI Taxonomy" id="294748"/>
    <lineage>
        <taxon>Eukaryota</taxon>
        <taxon>Fungi</taxon>
        <taxon>Dikarya</taxon>
        <taxon>Ascomycota</taxon>
        <taxon>Saccharomycotina</taxon>
        <taxon>Pichiomycetes</taxon>
        <taxon>Debaryomycetaceae</taxon>
        <taxon>Candida/Lodderomyces clade</taxon>
        <taxon>Candida</taxon>
    </lineage>
</organism>
<gene>
    <name evidence="2" type="ORF">CAWG_02394</name>
</gene>
<name>C4YPJ3_CANAW</name>
<evidence type="ECO:0000313" key="2">
    <source>
        <dbReference type="EMBL" id="EEQ44132.1"/>
    </source>
</evidence>
<keyword evidence="1" id="KW-1133">Transmembrane helix</keyword>
<dbReference type="VEuPathDB" id="FungiDB:CAWG_02394"/>
<keyword evidence="1" id="KW-0812">Transmembrane</keyword>
<reference evidence="2 3" key="1">
    <citation type="journal article" date="2009" name="Nature">
        <title>Evolution of pathogenicity and sexual reproduction in eight Candida genomes.</title>
        <authorList>
            <person name="Butler G."/>
            <person name="Rasmussen M.D."/>
            <person name="Lin M.F."/>
            <person name="Santos M.A."/>
            <person name="Sakthikumar S."/>
            <person name="Munro C.A."/>
            <person name="Rheinbay E."/>
            <person name="Grabherr M."/>
            <person name="Forche A."/>
            <person name="Reedy J.L."/>
            <person name="Agrafioti I."/>
            <person name="Arnaud M.B."/>
            <person name="Bates S."/>
            <person name="Brown A.J."/>
            <person name="Brunke S."/>
            <person name="Costanzo M.C."/>
            <person name="Fitzpatrick D.A."/>
            <person name="de Groot P.W."/>
            <person name="Harris D."/>
            <person name="Hoyer L.L."/>
            <person name="Hube B."/>
            <person name="Klis F.M."/>
            <person name="Kodira C."/>
            <person name="Lennard N."/>
            <person name="Logue M.E."/>
            <person name="Martin R."/>
            <person name="Neiman A.M."/>
            <person name="Nikolaou E."/>
            <person name="Quail M.A."/>
            <person name="Quinn J."/>
            <person name="Santos M.C."/>
            <person name="Schmitzberger F.F."/>
            <person name="Sherlock G."/>
            <person name="Shah P."/>
            <person name="Silverstein K.A."/>
            <person name="Skrzypek M.S."/>
            <person name="Soll D."/>
            <person name="Staggs R."/>
            <person name="Stansfield I."/>
            <person name="Stumpf M.P."/>
            <person name="Sudbery P.E."/>
            <person name="Srikantha T."/>
            <person name="Zeng Q."/>
            <person name="Berman J."/>
            <person name="Berriman M."/>
            <person name="Heitman J."/>
            <person name="Gow N.A."/>
            <person name="Lorenz M.C."/>
            <person name="Birren B.W."/>
            <person name="Kellis M."/>
            <person name="Cuomo C.A."/>
        </authorList>
    </citation>
    <scope>NUCLEOTIDE SEQUENCE [LARGE SCALE GENOMIC DNA]</scope>
    <source>
        <strain evidence="2 3">WO-1</strain>
    </source>
</reference>
<dbReference type="HOGENOM" id="CLU_1440869_0_0_1"/>
<dbReference type="EMBL" id="CM000310">
    <property type="protein sequence ID" value="EEQ44132.1"/>
    <property type="molecule type" value="Genomic_DNA"/>
</dbReference>
<keyword evidence="3" id="KW-1185">Reference proteome</keyword>
<dbReference type="Proteomes" id="UP000001429">
    <property type="component" value="Chromosome 3"/>
</dbReference>
<evidence type="ECO:0000313" key="3">
    <source>
        <dbReference type="Proteomes" id="UP000001429"/>
    </source>
</evidence>
<protein>
    <submittedName>
        <fullName evidence="2">Uncharacterized protein</fullName>
    </submittedName>
</protein>
<proteinExistence type="predicted"/>
<sequence>MLSVRTALPQSIMVTMNPQSLLSVMTISLPLGITISLLQQLKSVIMTRLQSLTIALNPQSLLSVMTISPPSVTMISLLQSMLSVMILQQPQSVTIALNPHSLLSVMTISLPSVTMTQLQSFPSEMIIVLLKRVPPTPKTILPVSGMMTSPLLSLSMLQRSVILSALQKPSTQNQRKQRLTRLRHLKSN</sequence>